<dbReference type="EMBL" id="KZ305021">
    <property type="protein sequence ID" value="PIA59736.1"/>
    <property type="molecule type" value="Genomic_DNA"/>
</dbReference>
<gene>
    <name evidence="1" type="ORF">AQUCO_00400558v1</name>
</gene>
<dbReference type="AlphaFoldDB" id="A0A2G5EVH5"/>
<dbReference type="PANTHER" id="PTHR34560">
    <property type="entry name" value="POLYKETIDE CYCLASE/DEHYDRASE/LIPID TRANSPORT SUPERFAMILY PROTEIN"/>
    <property type="match status" value="1"/>
</dbReference>
<dbReference type="OrthoDB" id="17317at2759"/>
<dbReference type="STRING" id="218851.A0A2G5EVH5"/>
<accession>A0A2G5EVH5</accession>
<organism evidence="1 2">
    <name type="scientific">Aquilegia coerulea</name>
    <name type="common">Rocky mountain columbine</name>
    <dbReference type="NCBI Taxonomy" id="218851"/>
    <lineage>
        <taxon>Eukaryota</taxon>
        <taxon>Viridiplantae</taxon>
        <taxon>Streptophyta</taxon>
        <taxon>Embryophyta</taxon>
        <taxon>Tracheophyta</taxon>
        <taxon>Spermatophyta</taxon>
        <taxon>Magnoliopsida</taxon>
        <taxon>Ranunculales</taxon>
        <taxon>Ranunculaceae</taxon>
        <taxon>Thalictroideae</taxon>
        <taxon>Aquilegia</taxon>
    </lineage>
</organism>
<name>A0A2G5EVH5_AQUCA</name>
<sequence>MERKQKIKDFRKQLDTTLLTSPGLANKDAIRKLVQSQLQSAPAEVQEKRVAQVSNMLDIQRSACGNDFKSSKHGAWKLKEDTEGYRVMYREGPEGSPFHTLLTEGYADGPVDVCLGAAWELSLYKNWWPQYNFPTFKVLTSCRLKKVRLDEQISLLRMKVPWPLSDREVVLDYFELECFEDDLVIVLLNSISDTDSINEHLRGLTGNEILEAKNTVRLNFSGGFALKKIDSNTTYFRTVGNLDLKLDFVPPSLINFISRQLLASACNLYRKVVIAMVKGDGEFGNALEGPLYVRIREHMCLNNEIKNTAGPKALQNENSELGDNHVET</sequence>
<keyword evidence="2" id="KW-1185">Reference proteome</keyword>
<dbReference type="Proteomes" id="UP000230069">
    <property type="component" value="Unassembled WGS sequence"/>
</dbReference>
<dbReference type="InParanoid" id="A0A2G5EVH5"/>
<dbReference type="PANTHER" id="PTHR34560:SF1">
    <property type="entry name" value="START DOMAIN-CONTAINING PROTEIN"/>
    <property type="match status" value="1"/>
</dbReference>
<dbReference type="SUPFAM" id="SSF55961">
    <property type="entry name" value="Bet v1-like"/>
    <property type="match status" value="1"/>
</dbReference>
<protein>
    <recommendedName>
        <fullName evidence="3">START domain-containing protein</fullName>
    </recommendedName>
</protein>
<dbReference type="InterPro" id="IPR023393">
    <property type="entry name" value="START-like_dom_sf"/>
</dbReference>
<dbReference type="Gene3D" id="3.30.530.20">
    <property type="match status" value="1"/>
</dbReference>
<reference evidence="1 2" key="1">
    <citation type="submission" date="2017-09" db="EMBL/GenBank/DDBJ databases">
        <title>WGS assembly of Aquilegia coerulea Goldsmith.</title>
        <authorList>
            <person name="Hodges S."/>
            <person name="Kramer E."/>
            <person name="Nordborg M."/>
            <person name="Tomkins J."/>
            <person name="Borevitz J."/>
            <person name="Derieg N."/>
            <person name="Yan J."/>
            <person name="Mihaltcheva S."/>
            <person name="Hayes R.D."/>
            <person name="Rokhsar D."/>
        </authorList>
    </citation>
    <scope>NUCLEOTIDE SEQUENCE [LARGE SCALE GENOMIC DNA]</scope>
    <source>
        <strain evidence="2">cv. Goldsmith</strain>
    </source>
</reference>
<proteinExistence type="predicted"/>
<evidence type="ECO:0000313" key="2">
    <source>
        <dbReference type="Proteomes" id="UP000230069"/>
    </source>
</evidence>
<evidence type="ECO:0000313" key="1">
    <source>
        <dbReference type="EMBL" id="PIA59736.1"/>
    </source>
</evidence>
<evidence type="ECO:0008006" key="3">
    <source>
        <dbReference type="Google" id="ProtNLM"/>
    </source>
</evidence>